<sequence length="433" mass="46165">MSEYNNGNYTNDHSNNQHPQHAVPSQQSQTRLKPKFPWFKTIIVALAAGIIGALFVLGIGKIIESTLFDEGGSSVNEASNSSHGGNTLDGKSEKYDSVNQMINDVSPSIVGVINMQKAQNLDDLLKGKSSKSQEAGVGSGVIYQKNNGSAYIVTNNHVIDGASEIKVQLHNSKQVDAKVIGKDALTDIAVLKINDAKGTKAIDFANSTKVKTGDSVFAMGNPLGLEFANSVTSGIISANERTIDTQTSAGANKVNVLQTDAAINPGNSGGALVDINGNLVGINSMKIASDQVEGLGFAIPSNEVKVTIKQLVENGKIVRPSIGIGLLNVSEIPEQYKDELKTNRKDGAYVAKVESDSGLKEGDIITKIDNQTVKEDTDIRSYLYQHKKPGEKVKLTIDRDGKTQTVEITLKEQKASSSSASKDSESESESPFN</sequence>
<dbReference type="SUPFAM" id="SSF50494">
    <property type="entry name" value="Trypsin-like serine proteases"/>
    <property type="match status" value="1"/>
</dbReference>
<dbReference type="Pfam" id="PF13180">
    <property type="entry name" value="PDZ_2"/>
    <property type="match status" value="1"/>
</dbReference>
<evidence type="ECO:0000256" key="6">
    <source>
        <dbReference type="ARBA" id="ARBA00022825"/>
    </source>
</evidence>
<dbReference type="Proteomes" id="UP000095768">
    <property type="component" value="Unassembled WGS sequence"/>
</dbReference>
<dbReference type="InterPro" id="IPR036034">
    <property type="entry name" value="PDZ_sf"/>
</dbReference>
<dbReference type="EMBL" id="FMPG01000001">
    <property type="protein sequence ID" value="SCS31566.1"/>
    <property type="molecule type" value="Genomic_DNA"/>
</dbReference>
<evidence type="ECO:0000313" key="14">
    <source>
        <dbReference type="Proteomes" id="UP000095768"/>
    </source>
</evidence>
<dbReference type="AlphaFoldDB" id="A0A1D4H326"/>
<evidence type="ECO:0000313" key="12">
    <source>
        <dbReference type="EMBL" id="SCS63942.1"/>
    </source>
</evidence>
<dbReference type="PANTHER" id="PTHR43343">
    <property type="entry name" value="PEPTIDASE S12"/>
    <property type="match status" value="1"/>
</dbReference>
<keyword evidence="4 9" id="KW-0812">Transmembrane</keyword>
<evidence type="ECO:0000259" key="10">
    <source>
        <dbReference type="SMART" id="SM00228"/>
    </source>
</evidence>
<comment type="subcellular location">
    <subcellularLocation>
        <location evidence="1">Cell membrane</location>
        <topology evidence="1">Single-pass membrane protein</topology>
    </subcellularLocation>
</comment>
<keyword evidence="5 11" id="KW-0378">Hydrolase</keyword>
<keyword evidence="6" id="KW-0720">Serine protease</keyword>
<keyword evidence="3" id="KW-0645">Protease</keyword>
<feature type="compositionally biased region" description="Polar residues" evidence="8">
    <location>
        <begin position="73"/>
        <end position="85"/>
    </location>
</feature>
<reference evidence="12 13" key="1">
    <citation type="submission" date="2016-09" db="EMBL/GenBank/DDBJ databases">
        <authorList>
            <consortium name="Pathogen Informatics"/>
            <person name="Sun Q."/>
            <person name="Inoue M."/>
        </authorList>
    </citation>
    <scope>NUCLEOTIDE SEQUENCE [LARGE SCALE GENOMIC DNA]</scope>
    <source>
        <strain evidence="12 13">82C</strain>
    </source>
</reference>
<dbReference type="GO" id="GO:0004252">
    <property type="term" value="F:serine-type endopeptidase activity"/>
    <property type="evidence" value="ECO:0007669"/>
    <property type="project" value="InterPro"/>
</dbReference>
<dbReference type="Gene3D" id="2.30.42.10">
    <property type="match status" value="1"/>
</dbReference>
<dbReference type="Gene3D" id="2.40.10.120">
    <property type="match status" value="1"/>
</dbReference>
<dbReference type="EMBL" id="FMPI01000004">
    <property type="protein sequence ID" value="SCS63942.1"/>
    <property type="molecule type" value="Genomic_DNA"/>
</dbReference>
<dbReference type="InterPro" id="IPR051201">
    <property type="entry name" value="Chloro_Bact_Ser_Proteases"/>
</dbReference>
<keyword evidence="9" id="KW-0472">Membrane</keyword>
<name>A0A1D4H326_9STAP</name>
<evidence type="ECO:0000256" key="9">
    <source>
        <dbReference type="SAM" id="Phobius"/>
    </source>
</evidence>
<keyword evidence="13" id="KW-1185">Reference proteome</keyword>
<feature type="transmembrane region" description="Helical" evidence="9">
    <location>
        <begin position="38"/>
        <end position="59"/>
    </location>
</feature>
<dbReference type="Proteomes" id="UP000095412">
    <property type="component" value="Unassembled WGS sequence"/>
</dbReference>
<dbReference type="RefSeq" id="WP_069995087.1">
    <property type="nucleotide sequence ID" value="NZ_FMPG01000001.1"/>
</dbReference>
<accession>A0A1D4H326</accession>
<dbReference type="PANTHER" id="PTHR43343:SF3">
    <property type="entry name" value="PROTEASE DO-LIKE 8, CHLOROPLASTIC"/>
    <property type="match status" value="1"/>
</dbReference>
<evidence type="ECO:0000256" key="1">
    <source>
        <dbReference type="ARBA" id="ARBA00004162"/>
    </source>
</evidence>
<feature type="region of interest" description="Disordered" evidence="8">
    <location>
        <begin position="73"/>
        <end position="93"/>
    </location>
</feature>
<proteinExistence type="predicted"/>
<dbReference type="SUPFAM" id="SSF50156">
    <property type="entry name" value="PDZ domain-like"/>
    <property type="match status" value="1"/>
</dbReference>
<keyword evidence="7 9" id="KW-1133">Transmembrane helix</keyword>
<feature type="domain" description="PDZ" evidence="10">
    <location>
        <begin position="320"/>
        <end position="401"/>
    </location>
</feature>
<evidence type="ECO:0000256" key="2">
    <source>
        <dbReference type="ARBA" id="ARBA00021768"/>
    </source>
</evidence>
<feature type="region of interest" description="Disordered" evidence="8">
    <location>
        <begin position="1"/>
        <end position="30"/>
    </location>
</feature>
<dbReference type="InterPro" id="IPR009003">
    <property type="entry name" value="Peptidase_S1_PA"/>
</dbReference>
<dbReference type="GO" id="GO:0005886">
    <property type="term" value="C:plasma membrane"/>
    <property type="evidence" value="ECO:0007669"/>
    <property type="project" value="UniProtKB-SubCell"/>
</dbReference>
<evidence type="ECO:0000256" key="5">
    <source>
        <dbReference type="ARBA" id="ARBA00022801"/>
    </source>
</evidence>
<evidence type="ECO:0000256" key="3">
    <source>
        <dbReference type="ARBA" id="ARBA00022670"/>
    </source>
</evidence>
<organism evidence="11 14">
    <name type="scientific">Staphylococcus caeli</name>
    <dbReference type="NCBI Taxonomy" id="2201815"/>
    <lineage>
        <taxon>Bacteria</taxon>
        <taxon>Bacillati</taxon>
        <taxon>Bacillota</taxon>
        <taxon>Bacilli</taxon>
        <taxon>Bacillales</taxon>
        <taxon>Staphylococcaceae</taxon>
        <taxon>Staphylococcus</taxon>
    </lineage>
</organism>
<dbReference type="SMART" id="SM00228">
    <property type="entry name" value="PDZ"/>
    <property type="match status" value="1"/>
</dbReference>
<dbReference type="OrthoDB" id="9758917at2"/>
<evidence type="ECO:0000256" key="4">
    <source>
        <dbReference type="ARBA" id="ARBA00022692"/>
    </source>
</evidence>
<dbReference type="InterPro" id="IPR001940">
    <property type="entry name" value="Peptidase_S1C"/>
</dbReference>
<evidence type="ECO:0000256" key="7">
    <source>
        <dbReference type="ARBA" id="ARBA00022989"/>
    </source>
</evidence>
<dbReference type="PRINTS" id="PR00834">
    <property type="entry name" value="PROTEASES2C"/>
</dbReference>
<dbReference type="Pfam" id="PF13365">
    <property type="entry name" value="Trypsin_2"/>
    <property type="match status" value="1"/>
</dbReference>
<dbReference type="InterPro" id="IPR001478">
    <property type="entry name" value="PDZ"/>
</dbReference>
<feature type="region of interest" description="Disordered" evidence="8">
    <location>
        <begin position="408"/>
        <end position="433"/>
    </location>
</feature>
<evidence type="ECO:0000256" key="8">
    <source>
        <dbReference type="SAM" id="MobiDB-lite"/>
    </source>
</evidence>
<evidence type="ECO:0000313" key="13">
    <source>
        <dbReference type="Proteomes" id="UP000095412"/>
    </source>
</evidence>
<evidence type="ECO:0000313" key="11">
    <source>
        <dbReference type="EMBL" id="SCS31566.1"/>
    </source>
</evidence>
<gene>
    <name evidence="11" type="primary">htrA</name>
    <name evidence="11" type="ORF">SAMEA2297795_00212</name>
    <name evidence="12" type="ORF">SAMEA2297796_00869</name>
</gene>
<dbReference type="GO" id="GO:0006508">
    <property type="term" value="P:proteolysis"/>
    <property type="evidence" value="ECO:0007669"/>
    <property type="project" value="UniProtKB-KW"/>
</dbReference>
<reference evidence="11 14" key="2">
    <citation type="submission" date="2016-09" db="EMBL/GenBank/DDBJ databases">
        <authorList>
            <consortium name="Pathogen Informatics"/>
        </authorList>
    </citation>
    <scope>NUCLEOTIDE SEQUENCE [LARGE SCALE GENOMIC DNA]</scope>
    <source>
        <strain evidence="11 14">82B</strain>
    </source>
</reference>
<protein>
    <recommendedName>
        <fullName evidence="2">Serine protease HtrA-like</fullName>
    </recommendedName>
</protein>